<dbReference type="EMBL" id="JADJOT010000010">
    <property type="protein sequence ID" value="MBK7955385.1"/>
    <property type="molecule type" value="Genomic_DNA"/>
</dbReference>
<dbReference type="Pfam" id="PF01656">
    <property type="entry name" value="CbiA"/>
    <property type="match status" value="1"/>
</dbReference>
<dbReference type="InterPro" id="IPR002586">
    <property type="entry name" value="CobQ/CobB/MinD/ParA_Nub-bd_dom"/>
</dbReference>
<dbReference type="GO" id="GO:0051782">
    <property type="term" value="P:negative regulation of cell division"/>
    <property type="evidence" value="ECO:0007669"/>
    <property type="project" value="TreeGrafter"/>
</dbReference>
<name>A0A935TJK9_9PROT</name>
<evidence type="ECO:0000313" key="4">
    <source>
        <dbReference type="EMBL" id="MBK7955385.1"/>
    </source>
</evidence>
<accession>A0A935TJK9</accession>
<keyword evidence="2" id="KW-0067">ATP-binding</keyword>
<evidence type="ECO:0000313" key="5">
    <source>
        <dbReference type="Proteomes" id="UP000706151"/>
    </source>
</evidence>
<proteinExistence type="predicted"/>
<dbReference type="SUPFAM" id="SSF52540">
    <property type="entry name" value="P-loop containing nucleoside triphosphate hydrolases"/>
    <property type="match status" value="1"/>
</dbReference>
<dbReference type="InterPro" id="IPR050625">
    <property type="entry name" value="ParA/MinD_ATPase"/>
</dbReference>
<sequence length="462" mass="52109">MSTLKFNEALRVAAEATLNSRLPTQWPVLIVRDVYGRLRFAIDAYRPVSPEGYDERDEASIPADQIYPAEAHQLLLEATAHLGRYATTQQVLFRDDFSNPASLFQNPDWHDTLVPAFEDADGVIHPELTVPLLDRQIIGQDWLRTKHERQTNEPPRVVFYGLKGGVGRSTALAMLAYCLAREGKRVLLLDFDLESPGLSGLLLPADRVAGFGLVDWFIEDAVNRDNSVLDDLVADSPLAENTTGYIRVAAAMGQGEYAYLAKLARVYADVPTSTGPERFAQRMERLVKSLEAREQPDIVLIDSRAGLHDLAAISIATLADLALMFATDSEQNWQGYRQIFAHWQQRPAVLRGVRERLWMVRAMFPETEQKERFERFLEHSYDLFSENLYDEIDPAQEATEDVFSYAMDSESAPHFPLTVRWNARFMEFDPLAPGNRGGIGDTDIDLAFGPFANRVKSILWGE</sequence>
<dbReference type="Proteomes" id="UP000706151">
    <property type="component" value="Unassembled WGS sequence"/>
</dbReference>
<reference evidence="4 5" key="1">
    <citation type="submission" date="2020-10" db="EMBL/GenBank/DDBJ databases">
        <title>Connecting structure to function with the recovery of over 1000 high-quality activated sludge metagenome-assembled genomes encoding full-length rRNA genes using long-read sequencing.</title>
        <authorList>
            <person name="Singleton C.M."/>
            <person name="Petriglieri F."/>
            <person name="Kristensen J.M."/>
            <person name="Kirkegaard R.H."/>
            <person name="Michaelsen T.Y."/>
            <person name="Andersen M.H."/>
            <person name="Karst S.M."/>
            <person name="Dueholm M.S."/>
            <person name="Nielsen P.H."/>
            <person name="Albertsen M."/>
        </authorList>
    </citation>
    <scope>NUCLEOTIDE SEQUENCE [LARGE SCALE GENOMIC DNA]</scope>
    <source>
        <strain evidence="4">Fred_18-Q3-R57-64_BAT3C.720</strain>
    </source>
</reference>
<evidence type="ECO:0000256" key="2">
    <source>
        <dbReference type="ARBA" id="ARBA00022840"/>
    </source>
</evidence>
<evidence type="ECO:0000259" key="3">
    <source>
        <dbReference type="Pfam" id="PF01656"/>
    </source>
</evidence>
<dbReference type="GO" id="GO:0005829">
    <property type="term" value="C:cytosol"/>
    <property type="evidence" value="ECO:0007669"/>
    <property type="project" value="TreeGrafter"/>
</dbReference>
<dbReference type="InterPro" id="IPR027417">
    <property type="entry name" value="P-loop_NTPase"/>
</dbReference>
<dbReference type="PANTHER" id="PTHR43384">
    <property type="entry name" value="SEPTUM SITE-DETERMINING PROTEIN MIND HOMOLOG, CHLOROPLASTIC-RELATED"/>
    <property type="match status" value="1"/>
</dbReference>
<dbReference type="AlphaFoldDB" id="A0A935TJK9"/>
<protein>
    <submittedName>
        <fullName evidence="4">ParA family protein</fullName>
    </submittedName>
</protein>
<dbReference type="GO" id="GO:0016887">
    <property type="term" value="F:ATP hydrolysis activity"/>
    <property type="evidence" value="ECO:0007669"/>
    <property type="project" value="TreeGrafter"/>
</dbReference>
<feature type="domain" description="CobQ/CobB/MinD/ParA nucleotide binding" evidence="3">
    <location>
        <begin position="158"/>
        <end position="289"/>
    </location>
</feature>
<dbReference type="Gene3D" id="3.40.50.300">
    <property type="entry name" value="P-loop containing nucleotide triphosphate hydrolases"/>
    <property type="match status" value="1"/>
</dbReference>
<comment type="caution">
    <text evidence="4">The sequence shown here is derived from an EMBL/GenBank/DDBJ whole genome shotgun (WGS) entry which is preliminary data.</text>
</comment>
<dbReference type="GO" id="GO:0005524">
    <property type="term" value="F:ATP binding"/>
    <property type="evidence" value="ECO:0007669"/>
    <property type="project" value="UniProtKB-KW"/>
</dbReference>
<dbReference type="NCBIfam" id="NF047398">
    <property type="entry name" value="AAA_KGGVGR"/>
    <property type="match status" value="1"/>
</dbReference>
<keyword evidence="1" id="KW-0547">Nucleotide-binding</keyword>
<organism evidence="4 5">
    <name type="scientific">Candidatus Accumulibacter affinis</name>
    <dbReference type="NCBI Taxonomy" id="2954384"/>
    <lineage>
        <taxon>Bacteria</taxon>
        <taxon>Pseudomonadati</taxon>
        <taxon>Pseudomonadota</taxon>
        <taxon>Betaproteobacteria</taxon>
        <taxon>Candidatus Accumulibacter</taxon>
    </lineage>
</organism>
<dbReference type="PANTHER" id="PTHR43384:SF6">
    <property type="entry name" value="SEPTUM SITE-DETERMINING PROTEIN MIND HOMOLOG, CHLOROPLASTIC"/>
    <property type="match status" value="1"/>
</dbReference>
<evidence type="ECO:0000256" key="1">
    <source>
        <dbReference type="ARBA" id="ARBA00022741"/>
    </source>
</evidence>
<dbReference type="GO" id="GO:0009898">
    <property type="term" value="C:cytoplasmic side of plasma membrane"/>
    <property type="evidence" value="ECO:0007669"/>
    <property type="project" value="TreeGrafter"/>
</dbReference>
<gene>
    <name evidence="4" type="ORF">IPK02_16355</name>
</gene>